<reference evidence="1 2" key="1">
    <citation type="journal article" date="2024" name="BMC Genomics">
        <title>De novo assembly and annotation of Popillia japonica's genome with initial clues to its potential as an invasive pest.</title>
        <authorList>
            <person name="Cucini C."/>
            <person name="Boschi S."/>
            <person name="Funari R."/>
            <person name="Cardaioli E."/>
            <person name="Iannotti N."/>
            <person name="Marturano G."/>
            <person name="Paoli F."/>
            <person name="Bruttini M."/>
            <person name="Carapelli A."/>
            <person name="Frati F."/>
            <person name="Nardi F."/>
        </authorList>
    </citation>
    <scope>NUCLEOTIDE SEQUENCE [LARGE SCALE GENOMIC DNA]</scope>
    <source>
        <strain evidence="1">DMR45628</strain>
    </source>
</reference>
<proteinExistence type="predicted"/>
<keyword evidence="2" id="KW-1185">Reference proteome</keyword>
<comment type="caution">
    <text evidence="1">The sequence shown here is derived from an EMBL/GenBank/DDBJ whole genome shotgun (WGS) entry which is preliminary data.</text>
</comment>
<evidence type="ECO:0000313" key="1">
    <source>
        <dbReference type="EMBL" id="KAK9703334.1"/>
    </source>
</evidence>
<dbReference type="EMBL" id="JASPKY010000372">
    <property type="protein sequence ID" value="KAK9703334.1"/>
    <property type="molecule type" value="Genomic_DNA"/>
</dbReference>
<gene>
    <name evidence="1" type="ORF">QE152_g29398</name>
</gene>
<sequence>MRRKPRPFNQLTNLWLYIFPPTTIMDLDASDASVGHNFHANEPIHCKFYVQHVDLTSAGDKTSSKQKLAPIIFQNLRAQSLSNNRIPFLKTSK</sequence>
<evidence type="ECO:0000313" key="2">
    <source>
        <dbReference type="Proteomes" id="UP001458880"/>
    </source>
</evidence>
<dbReference type="Proteomes" id="UP001458880">
    <property type="component" value="Unassembled WGS sequence"/>
</dbReference>
<name>A0AAW1JH47_POPJA</name>
<accession>A0AAW1JH47</accession>
<organism evidence="1 2">
    <name type="scientific">Popillia japonica</name>
    <name type="common">Japanese beetle</name>
    <dbReference type="NCBI Taxonomy" id="7064"/>
    <lineage>
        <taxon>Eukaryota</taxon>
        <taxon>Metazoa</taxon>
        <taxon>Ecdysozoa</taxon>
        <taxon>Arthropoda</taxon>
        <taxon>Hexapoda</taxon>
        <taxon>Insecta</taxon>
        <taxon>Pterygota</taxon>
        <taxon>Neoptera</taxon>
        <taxon>Endopterygota</taxon>
        <taxon>Coleoptera</taxon>
        <taxon>Polyphaga</taxon>
        <taxon>Scarabaeiformia</taxon>
        <taxon>Scarabaeidae</taxon>
        <taxon>Rutelinae</taxon>
        <taxon>Popillia</taxon>
    </lineage>
</organism>
<protein>
    <submittedName>
        <fullName evidence="1">Uncharacterized protein</fullName>
    </submittedName>
</protein>
<dbReference type="AlphaFoldDB" id="A0AAW1JH47"/>